<protein>
    <submittedName>
        <fullName evidence="1">Uncharacterized protein</fullName>
    </submittedName>
</protein>
<proteinExistence type="predicted"/>
<organism evidence="1">
    <name type="scientific">marine sediment metagenome</name>
    <dbReference type="NCBI Taxonomy" id="412755"/>
    <lineage>
        <taxon>unclassified sequences</taxon>
        <taxon>metagenomes</taxon>
        <taxon>ecological metagenomes</taxon>
    </lineage>
</organism>
<gene>
    <name evidence="1" type="ORF">LCGC14_1652310</name>
</gene>
<accession>A0A0F9KC91</accession>
<reference evidence="1" key="1">
    <citation type="journal article" date="2015" name="Nature">
        <title>Complex archaea that bridge the gap between prokaryotes and eukaryotes.</title>
        <authorList>
            <person name="Spang A."/>
            <person name="Saw J.H."/>
            <person name="Jorgensen S.L."/>
            <person name="Zaremba-Niedzwiedzka K."/>
            <person name="Martijn J."/>
            <person name="Lind A.E."/>
            <person name="van Eijk R."/>
            <person name="Schleper C."/>
            <person name="Guy L."/>
            <person name="Ettema T.J."/>
        </authorList>
    </citation>
    <scope>NUCLEOTIDE SEQUENCE</scope>
</reference>
<sequence length="43" mass="4923">MKLIEKHNIKYSCGCVHEIALFEGGGFWKATDNNKDCKIHKKS</sequence>
<evidence type="ECO:0000313" key="1">
    <source>
        <dbReference type="EMBL" id="KKM19758.1"/>
    </source>
</evidence>
<dbReference type="AlphaFoldDB" id="A0A0F9KC91"/>
<comment type="caution">
    <text evidence="1">The sequence shown here is derived from an EMBL/GenBank/DDBJ whole genome shotgun (WGS) entry which is preliminary data.</text>
</comment>
<dbReference type="EMBL" id="LAZR01013915">
    <property type="protein sequence ID" value="KKM19758.1"/>
    <property type="molecule type" value="Genomic_DNA"/>
</dbReference>
<name>A0A0F9KC91_9ZZZZ</name>